<evidence type="ECO:0000313" key="1">
    <source>
        <dbReference type="EMBL" id="MBA2176080.1"/>
    </source>
</evidence>
<dbReference type="AlphaFoldDB" id="A0A838CVU0"/>
<organism evidence="1 2">
    <name type="scientific">Halobacillus locisalis</name>
    <dbReference type="NCBI Taxonomy" id="220753"/>
    <lineage>
        <taxon>Bacteria</taxon>
        <taxon>Bacillati</taxon>
        <taxon>Bacillota</taxon>
        <taxon>Bacilli</taxon>
        <taxon>Bacillales</taxon>
        <taxon>Bacillaceae</taxon>
        <taxon>Halobacillus</taxon>
    </lineage>
</organism>
<comment type="caution">
    <text evidence="1">The sequence shown here is derived from an EMBL/GenBank/DDBJ whole genome shotgun (WGS) entry which is preliminary data.</text>
</comment>
<gene>
    <name evidence="1" type="ORF">H0266_14380</name>
</gene>
<proteinExistence type="predicted"/>
<dbReference type="RefSeq" id="WP_181473121.1">
    <property type="nucleotide sequence ID" value="NZ_JACEFG010000003.1"/>
</dbReference>
<evidence type="ECO:0000313" key="2">
    <source>
        <dbReference type="Proteomes" id="UP000571017"/>
    </source>
</evidence>
<dbReference type="EMBL" id="JACEFG010000003">
    <property type="protein sequence ID" value="MBA2176080.1"/>
    <property type="molecule type" value="Genomic_DNA"/>
</dbReference>
<sequence>MSNEKDLYRALLDLKGQEILVVTQAAQLNLLGQVFRPIFCGEVSEVTEGSVTLDPVIIKMLNAPFYEFPLPLSIPLEKVVSFSTEVPCDLAFPLT</sequence>
<keyword evidence="2" id="KW-1185">Reference proteome</keyword>
<dbReference type="Proteomes" id="UP000571017">
    <property type="component" value="Unassembled WGS sequence"/>
</dbReference>
<protein>
    <submittedName>
        <fullName evidence="1">Uncharacterized protein</fullName>
    </submittedName>
</protein>
<accession>A0A838CVU0</accession>
<reference evidence="1 2" key="1">
    <citation type="journal article" date="2004" name="Extremophiles">
        <title>Halobacillus locisalis sp. nov., a halophilic bacterium isolated from a marine solar saltern of the Yellow Sea in Korea.</title>
        <authorList>
            <person name="Yoon J.H."/>
            <person name="Kang K.H."/>
            <person name="Oh T.K."/>
            <person name="Park Y.H."/>
        </authorList>
    </citation>
    <scope>NUCLEOTIDE SEQUENCE [LARGE SCALE GENOMIC DNA]</scope>
    <source>
        <strain evidence="1 2">KCTC 3788</strain>
    </source>
</reference>
<name>A0A838CVU0_9BACI</name>